<evidence type="ECO:0000313" key="3">
    <source>
        <dbReference type="Proteomes" id="UP000271889"/>
    </source>
</evidence>
<organism evidence="2 3">
    <name type="scientific">Cylicostephanus goldi</name>
    <name type="common">Nematode worm</name>
    <dbReference type="NCBI Taxonomy" id="71465"/>
    <lineage>
        <taxon>Eukaryota</taxon>
        <taxon>Metazoa</taxon>
        <taxon>Ecdysozoa</taxon>
        <taxon>Nematoda</taxon>
        <taxon>Chromadorea</taxon>
        <taxon>Rhabditida</taxon>
        <taxon>Rhabditina</taxon>
        <taxon>Rhabditomorpha</taxon>
        <taxon>Strongyloidea</taxon>
        <taxon>Strongylidae</taxon>
        <taxon>Cylicostephanus</taxon>
    </lineage>
</organism>
<dbReference type="EMBL" id="UYRV01025198">
    <property type="protein sequence ID" value="VDK77029.1"/>
    <property type="molecule type" value="Genomic_DNA"/>
</dbReference>
<name>A0A3P6T1Q1_CYLGO</name>
<evidence type="ECO:0000256" key="1">
    <source>
        <dbReference type="SAM" id="SignalP"/>
    </source>
</evidence>
<keyword evidence="1" id="KW-0732">Signal</keyword>
<evidence type="ECO:0000313" key="2">
    <source>
        <dbReference type="EMBL" id="VDK77029.1"/>
    </source>
</evidence>
<feature type="chain" id="PRO_5018118388" evidence="1">
    <location>
        <begin position="28"/>
        <end position="94"/>
    </location>
</feature>
<feature type="signal peptide" evidence="1">
    <location>
        <begin position="1"/>
        <end position="27"/>
    </location>
</feature>
<dbReference type="Proteomes" id="UP000271889">
    <property type="component" value="Unassembled WGS sequence"/>
</dbReference>
<accession>A0A3P6T1Q1</accession>
<gene>
    <name evidence="2" type="ORF">CGOC_LOCUS7308</name>
</gene>
<dbReference type="AlphaFoldDB" id="A0A3P6T1Q1"/>
<dbReference type="OrthoDB" id="5835829at2759"/>
<protein>
    <submittedName>
        <fullName evidence="2">Uncharacterized protein</fullName>
    </submittedName>
</protein>
<keyword evidence="3" id="KW-1185">Reference proteome</keyword>
<sequence length="94" mass="10923">MLFFLLLTIRPLAALDVALIPLTGVYSHDVMMRDVGMGMPHGTNITWIQTYLYDFGFGEIGLPSQWTKIRYWGHDKEGKHRSNFHFRHLSSRIT</sequence>
<reference evidence="2 3" key="1">
    <citation type="submission" date="2018-11" db="EMBL/GenBank/DDBJ databases">
        <authorList>
            <consortium name="Pathogen Informatics"/>
        </authorList>
    </citation>
    <scope>NUCLEOTIDE SEQUENCE [LARGE SCALE GENOMIC DNA]</scope>
</reference>
<proteinExistence type="predicted"/>